<gene>
    <name evidence="1" type="ORF">C5O23_04970</name>
</gene>
<proteinExistence type="predicted"/>
<name>A0A2V1IR51_9BACT</name>
<evidence type="ECO:0000313" key="1">
    <source>
        <dbReference type="EMBL" id="PWB02990.1"/>
    </source>
</evidence>
<accession>A0A2V1IR51</accession>
<dbReference type="EMBL" id="PUEC01000008">
    <property type="protein sequence ID" value="PWB02990.1"/>
    <property type="molecule type" value="Genomic_DNA"/>
</dbReference>
<keyword evidence="2" id="KW-1185">Reference proteome</keyword>
<sequence length="62" mass="7246">MILFMVETLCRNNNKAGKSFCPIQVFKGLLTKINIILIILHKNVTKMLNLTIFDTYLLKKYQ</sequence>
<reference evidence="2" key="1">
    <citation type="submission" date="2018-02" db="EMBL/GenBank/DDBJ databases">
        <authorList>
            <person name="Clavel T."/>
            <person name="Strowig T."/>
        </authorList>
    </citation>
    <scope>NUCLEOTIDE SEQUENCE [LARGE SCALE GENOMIC DNA]</scope>
    <source>
        <strain evidence="2">DSM 103720</strain>
    </source>
</reference>
<dbReference type="Proteomes" id="UP000244905">
    <property type="component" value="Unassembled WGS sequence"/>
</dbReference>
<comment type="caution">
    <text evidence="1">The sequence shown here is derived from an EMBL/GenBank/DDBJ whole genome shotgun (WGS) entry which is preliminary data.</text>
</comment>
<evidence type="ECO:0000313" key="2">
    <source>
        <dbReference type="Proteomes" id="UP000244905"/>
    </source>
</evidence>
<organism evidence="1 2">
    <name type="scientific">Duncaniella muris</name>
    <dbReference type="NCBI Taxonomy" id="2094150"/>
    <lineage>
        <taxon>Bacteria</taxon>
        <taxon>Pseudomonadati</taxon>
        <taxon>Bacteroidota</taxon>
        <taxon>Bacteroidia</taxon>
        <taxon>Bacteroidales</taxon>
        <taxon>Muribaculaceae</taxon>
        <taxon>Duncaniella</taxon>
    </lineage>
</organism>
<dbReference type="AlphaFoldDB" id="A0A2V1IR51"/>
<protein>
    <submittedName>
        <fullName evidence="1">Uncharacterized protein</fullName>
    </submittedName>
</protein>